<accession>G7DVU9</accession>
<organism evidence="2 3">
    <name type="scientific">Mixia osmundae (strain CBS 9802 / IAM 14324 / JCM 22182 / KY 12970)</name>
    <dbReference type="NCBI Taxonomy" id="764103"/>
    <lineage>
        <taxon>Eukaryota</taxon>
        <taxon>Fungi</taxon>
        <taxon>Dikarya</taxon>
        <taxon>Basidiomycota</taxon>
        <taxon>Pucciniomycotina</taxon>
        <taxon>Mixiomycetes</taxon>
        <taxon>Mixiales</taxon>
        <taxon>Mixiaceae</taxon>
        <taxon>Mixia</taxon>
    </lineage>
</organism>
<feature type="region of interest" description="Disordered" evidence="1">
    <location>
        <begin position="1"/>
        <end position="21"/>
    </location>
</feature>
<evidence type="ECO:0000256" key="1">
    <source>
        <dbReference type="SAM" id="MobiDB-lite"/>
    </source>
</evidence>
<dbReference type="InParanoid" id="G7DVU9"/>
<comment type="caution">
    <text evidence="2">The sequence shown here is derived from an EMBL/GenBank/DDBJ whole genome shotgun (WGS) entry which is preliminary data.</text>
</comment>
<dbReference type="RefSeq" id="XP_014568178.1">
    <property type="nucleotide sequence ID" value="XM_014712692.1"/>
</dbReference>
<name>G7DVU9_MIXOS</name>
<feature type="compositionally biased region" description="Basic and acidic residues" evidence="1">
    <location>
        <begin position="1"/>
        <end position="10"/>
    </location>
</feature>
<proteinExistence type="predicted"/>
<dbReference type="EMBL" id="BABT02000046">
    <property type="protein sequence ID" value="GAA94709.1"/>
    <property type="molecule type" value="Genomic_DNA"/>
</dbReference>
<reference evidence="2 3" key="2">
    <citation type="journal article" date="2012" name="Open Biol.">
        <title>Characteristics of nucleosomes and linker DNA regions on the genome of the basidiomycete Mixia osmundae revealed by mono- and dinucleosome mapping.</title>
        <authorList>
            <person name="Nishida H."/>
            <person name="Kondo S."/>
            <person name="Matsumoto T."/>
            <person name="Suzuki Y."/>
            <person name="Yoshikawa H."/>
            <person name="Taylor T.D."/>
            <person name="Sugiyama J."/>
        </authorList>
    </citation>
    <scope>NUCLEOTIDE SEQUENCE [LARGE SCALE GENOMIC DNA]</scope>
    <source>
        <strain evidence="3">CBS 9802 / IAM 14324 / JCM 22182 / KY 12970</strain>
    </source>
</reference>
<dbReference type="HOGENOM" id="CLU_1510972_0_0_1"/>
<reference evidence="2 3" key="1">
    <citation type="journal article" date="2011" name="J. Gen. Appl. Microbiol.">
        <title>Draft genome sequencing of the enigmatic basidiomycete Mixia osmundae.</title>
        <authorList>
            <person name="Nishida H."/>
            <person name="Nagatsuka Y."/>
            <person name="Sugiyama J."/>
        </authorList>
    </citation>
    <scope>NUCLEOTIDE SEQUENCE [LARGE SCALE GENOMIC DNA]</scope>
    <source>
        <strain evidence="3">CBS 9802 / IAM 14324 / JCM 22182 / KY 12970</strain>
    </source>
</reference>
<dbReference type="AlphaFoldDB" id="G7DVU9"/>
<dbReference type="Proteomes" id="UP000009131">
    <property type="component" value="Unassembled WGS sequence"/>
</dbReference>
<gene>
    <name evidence="2" type="primary">Mo01362</name>
    <name evidence="2" type="ORF">E5Q_01362</name>
</gene>
<evidence type="ECO:0000313" key="3">
    <source>
        <dbReference type="Proteomes" id="UP000009131"/>
    </source>
</evidence>
<protein>
    <submittedName>
        <fullName evidence="2">Uncharacterized protein</fullName>
    </submittedName>
</protein>
<evidence type="ECO:0000313" key="2">
    <source>
        <dbReference type="EMBL" id="GAA94709.1"/>
    </source>
</evidence>
<sequence length="178" mass="19356">MTPSRRRYDCSQEAPADLSDPRKALGITPMSLAEQNEELLLPSTYVDDPSPAWTVCADTDAYGATTPIVWTLSECEGSKAFIGAFPTVTSVITHRLRNPTNIFSIVDASDPGADTHTVSHRRQGEFCEPLRNLHARFDMPGQSRTKGRNPAERIGHQVASAAIVPARPRESPSGQVGK</sequence>
<keyword evidence="3" id="KW-1185">Reference proteome</keyword>